<dbReference type="Proteomes" id="UP001549104">
    <property type="component" value="Unassembled WGS sequence"/>
</dbReference>
<accession>A0ABV2K6T1</accession>
<evidence type="ECO:0000313" key="2">
    <source>
        <dbReference type="Proteomes" id="UP001549104"/>
    </source>
</evidence>
<reference evidence="1 2" key="1">
    <citation type="submission" date="2024-06" db="EMBL/GenBank/DDBJ databases">
        <title>Sorghum-associated microbial communities from plants grown in Nebraska, USA.</title>
        <authorList>
            <person name="Schachtman D."/>
        </authorList>
    </citation>
    <scope>NUCLEOTIDE SEQUENCE [LARGE SCALE GENOMIC DNA]</scope>
    <source>
        <strain evidence="1 2">1288</strain>
    </source>
</reference>
<comment type="caution">
    <text evidence="1">The sequence shown here is derived from an EMBL/GenBank/DDBJ whole genome shotgun (WGS) entry which is preliminary data.</text>
</comment>
<sequence length="31" mass="3165">MATLMATTGSAYNILATEPVSPNESSVAHVT</sequence>
<keyword evidence="2" id="KW-1185">Reference proteome</keyword>
<evidence type="ECO:0000313" key="1">
    <source>
        <dbReference type="EMBL" id="MET3656776.1"/>
    </source>
</evidence>
<protein>
    <submittedName>
        <fullName evidence="1">Uncharacterized protein</fullName>
    </submittedName>
</protein>
<name>A0ABV2K6T1_SPOPS</name>
<proteinExistence type="predicted"/>
<dbReference type="EMBL" id="JBEPME010000002">
    <property type="protein sequence ID" value="MET3656776.1"/>
    <property type="molecule type" value="Genomic_DNA"/>
</dbReference>
<gene>
    <name evidence="1" type="ORF">ABIC55_001863</name>
</gene>
<organism evidence="1 2">
    <name type="scientific">Sporosarcina psychrophila</name>
    <name type="common">Bacillus psychrophilus</name>
    <dbReference type="NCBI Taxonomy" id="1476"/>
    <lineage>
        <taxon>Bacteria</taxon>
        <taxon>Bacillati</taxon>
        <taxon>Bacillota</taxon>
        <taxon>Bacilli</taxon>
        <taxon>Bacillales</taxon>
        <taxon>Caryophanaceae</taxon>
        <taxon>Sporosarcina</taxon>
    </lineage>
</organism>